<accession>A0A2H1WMK2</accession>
<keyword evidence="2" id="KW-0472">Membrane</keyword>
<evidence type="ECO:0000256" key="2">
    <source>
        <dbReference type="SAM" id="Phobius"/>
    </source>
</evidence>
<evidence type="ECO:0000256" key="1">
    <source>
        <dbReference type="SAM" id="MobiDB-lite"/>
    </source>
</evidence>
<feature type="region of interest" description="Disordered" evidence="1">
    <location>
        <begin position="131"/>
        <end position="163"/>
    </location>
</feature>
<organism evidence="3">
    <name type="scientific">Spodoptera frugiperda</name>
    <name type="common">Fall armyworm</name>
    <dbReference type="NCBI Taxonomy" id="7108"/>
    <lineage>
        <taxon>Eukaryota</taxon>
        <taxon>Metazoa</taxon>
        <taxon>Ecdysozoa</taxon>
        <taxon>Arthropoda</taxon>
        <taxon>Hexapoda</taxon>
        <taxon>Insecta</taxon>
        <taxon>Pterygota</taxon>
        <taxon>Neoptera</taxon>
        <taxon>Endopterygota</taxon>
        <taxon>Lepidoptera</taxon>
        <taxon>Glossata</taxon>
        <taxon>Ditrysia</taxon>
        <taxon>Noctuoidea</taxon>
        <taxon>Noctuidae</taxon>
        <taxon>Amphipyrinae</taxon>
        <taxon>Spodoptera</taxon>
    </lineage>
</organism>
<protein>
    <submittedName>
        <fullName evidence="3">SFRICE_025640</fullName>
    </submittedName>
</protein>
<sequence>MSRIFKVTSKLILEMTFGIINNLLQLAASPASLQNKKPMSLFHGLTVIAAISPLFEEWLERRRGVLTYRLTQVLTGHGSFGRFLFLIGQEETLVCHHCEFAHTVIAGLRTASMGSSPSNQNQARACVRAQRAIKPPQMGPTGKRAVGSPDGKQSPPSMDTRNTKGITRALPGFLIGRGKSSNDFSPQGKARGSVRLLLTKNPVPTPACRAGVPVKPLGSLQLRRLLSWSSGRMCDCRTRGIGFDSRVDKVLLGFSKIFVVTRCLEWFLVYGNRLTPYYIFLITQMIKVGIPLYILRVTKYPYTSRRADEYRLNR</sequence>
<reference evidence="3" key="1">
    <citation type="submission" date="2016-07" db="EMBL/GenBank/DDBJ databases">
        <authorList>
            <person name="Bretaudeau A."/>
        </authorList>
    </citation>
    <scope>NUCLEOTIDE SEQUENCE</scope>
    <source>
        <strain evidence="3">Rice</strain>
        <tissue evidence="3">Whole body</tissue>
    </source>
</reference>
<keyword evidence="2" id="KW-0812">Transmembrane</keyword>
<evidence type="ECO:0000313" key="3">
    <source>
        <dbReference type="EMBL" id="SOQ54258.1"/>
    </source>
</evidence>
<dbReference type="EMBL" id="ODYU01009671">
    <property type="protein sequence ID" value="SOQ54258.1"/>
    <property type="molecule type" value="Genomic_DNA"/>
</dbReference>
<gene>
    <name evidence="3" type="ORF">SFRICE_025640</name>
</gene>
<keyword evidence="2" id="KW-1133">Transmembrane helix</keyword>
<feature type="compositionally biased region" description="Polar residues" evidence="1">
    <location>
        <begin position="154"/>
        <end position="163"/>
    </location>
</feature>
<dbReference type="AlphaFoldDB" id="A0A2H1WMK2"/>
<feature type="transmembrane region" description="Helical" evidence="2">
    <location>
        <begin position="277"/>
        <end position="295"/>
    </location>
</feature>
<proteinExistence type="predicted"/>
<name>A0A2H1WMK2_SPOFR</name>